<dbReference type="Pfam" id="PF20256">
    <property type="entry name" value="MoCoBD_2"/>
    <property type="match status" value="1"/>
</dbReference>
<evidence type="ECO:0000256" key="2">
    <source>
        <dbReference type="ARBA" id="ARBA00023002"/>
    </source>
</evidence>
<dbReference type="RefSeq" id="WP_205088328.1">
    <property type="nucleotide sequence ID" value="NZ_JACJLA010000019.1"/>
</dbReference>
<dbReference type="SUPFAM" id="SSF56003">
    <property type="entry name" value="Molybdenum cofactor-binding domain"/>
    <property type="match status" value="1"/>
</dbReference>
<dbReference type="InterPro" id="IPR046867">
    <property type="entry name" value="AldOxase/xan_DH_MoCoBD2"/>
</dbReference>
<proteinExistence type="predicted"/>
<evidence type="ECO:0000313" key="4">
    <source>
        <dbReference type="EMBL" id="MBM6913404.1"/>
    </source>
</evidence>
<dbReference type="SUPFAM" id="SSF54665">
    <property type="entry name" value="CO dehydrogenase molybdoprotein N-domain-like"/>
    <property type="match status" value="1"/>
</dbReference>
<dbReference type="InterPro" id="IPR008274">
    <property type="entry name" value="AldOxase/xan_DH_MoCoBD1"/>
</dbReference>
<gene>
    <name evidence="4" type="ORF">H6A01_08735</name>
</gene>
<keyword evidence="2" id="KW-0560">Oxidoreductase</keyword>
<feature type="domain" description="Aldehyde oxidase/xanthine dehydrogenase a/b hammerhead" evidence="3">
    <location>
        <begin position="22"/>
        <end position="133"/>
    </location>
</feature>
<protein>
    <submittedName>
        <fullName evidence="4">Molybdopterin-dependent oxidoreductase</fullName>
    </submittedName>
</protein>
<evidence type="ECO:0000259" key="3">
    <source>
        <dbReference type="SMART" id="SM01008"/>
    </source>
</evidence>
<dbReference type="Proteomes" id="UP000707138">
    <property type="component" value="Unassembled WGS sequence"/>
</dbReference>
<organism evidence="4 5">
    <name type="scientific">Veillonella magna</name>
    <dbReference type="NCBI Taxonomy" id="464322"/>
    <lineage>
        <taxon>Bacteria</taxon>
        <taxon>Bacillati</taxon>
        <taxon>Bacillota</taxon>
        <taxon>Negativicutes</taxon>
        <taxon>Veillonellales</taxon>
        <taxon>Veillonellaceae</taxon>
        <taxon>Veillonella</taxon>
    </lineage>
</organism>
<accession>A0ABS2GGU7</accession>
<dbReference type="Gene3D" id="3.90.1170.50">
    <property type="entry name" value="Aldehyde oxidase/xanthine dehydrogenase, a/b hammerhead"/>
    <property type="match status" value="1"/>
</dbReference>
<dbReference type="SMART" id="SM01008">
    <property type="entry name" value="Ald_Xan_dh_C"/>
    <property type="match status" value="1"/>
</dbReference>
<dbReference type="InterPro" id="IPR016208">
    <property type="entry name" value="Ald_Oxase/xanthine_DH-like"/>
</dbReference>
<comment type="caution">
    <text evidence="4">The sequence shown here is derived from an EMBL/GenBank/DDBJ whole genome shotgun (WGS) entry which is preliminary data.</text>
</comment>
<dbReference type="InterPro" id="IPR036856">
    <property type="entry name" value="Ald_Oxase/Xan_DH_a/b_sf"/>
</dbReference>
<dbReference type="Pfam" id="PF02738">
    <property type="entry name" value="MoCoBD_1"/>
    <property type="match status" value="1"/>
</dbReference>
<keyword evidence="1" id="KW-0500">Molybdenum</keyword>
<sequence>MKQSYKYIGKSIPRSDTPAKSTGEALYVADLKRPGMLFAKLVLSSEPHSKVEIDVDSIKNIPGIVAVYTYDDVPHIAYNSYEWFYGVASKRDEYILNNEARLVGDRIAVVVATSQELAEWGAKKLNIKYIPLKAVISLDEAKVTEGCLADVKQIIAGDADAGLARADYIFKDTGRTAKIHHAAIEPHGVMTEYDEYGNLVIYSPCQTVFMVRMHISRVLGIPSNRIRVIKTTMGGSFGGKGQIILEPIAAFITSQLKRPVRLVMSREDVIKGAVSRNAVELTFITGVDKNGKITGRKIISHFDIGAYYTNGTAIMMALGKKAFRLYDIPNQLYDGHAYYTNTVTGGACRGYGSPQLHSVMEIHMDRIAEKLGVDPCEFRLNNLIEAGMKDPSGATDLGEAHPKECILKGMELFDWKRRRREVASKNTDRYAYGVGMACGTHGNGYKGAFPDFTNVEMELLSDGTVYIRISAHEQGCGTLGTLIQIAAEAIDINPSHIHMIEADTFSTPYDAAGTQASRVTFVLGGAIKKAGEALRNRLKEAYADLHSVPVDAVFVENEQVYSTQDDKKYTYGELAIAYELKYSLNLAVSLQYESPANPGVYATGFAEVRVDKYTGHIDVLDLLCVHDIGQAVNKTLAEGQVEGGAHMSLGYALCEEIDVYPNGQVGSTNFSKYHIINAPSMPKVRAYFIEIPDEHGPYGAKSVGEMAAVVPAPAVVNAVNHALGTHIMNYPLTPERVIEAWEKVKEQES</sequence>
<dbReference type="EMBL" id="JACJLA010000019">
    <property type="protein sequence ID" value="MBM6913404.1"/>
    <property type="molecule type" value="Genomic_DNA"/>
</dbReference>
<dbReference type="PANTHER" id="PTHR11908">
    <property type="entry name" value="XANTHINE DEHYDROGENASE"/>
    <property type="match status" value="1"/>
</dbReference>
<reference evidence="4 5" key="1">
    <citation type="journal article" date="2021" name="Sci. Rep.">
        <title>The distribution of antibiotic resistance genes in chicken gut microbiota commensals.</title>
        <authorList>
            <person name="Juricova H."/>
            <person name="Matiasovicova J."/>
            <person name="Kubasova T."/>
            <person name="Cejkova D."/>
            <person name="Rychlik I."/>
        </authorList>
    </citation>
    <scope>NUCLEOTIDE SEQUENCE [LARGE SCALE GENOMIC DNA]</scope>
    <source>
        <strain evidence="4 5">An537</strain>
    </source>
</reference>
<evidence type="ECO:0000256" key="1">
    <source>
        <dbReference type="ARBA" id="ARBA00022505"/>
    </source>
</evidence>
<keyword evidence="5" id="KW-1185">Reference proteome</keyword>
<dbReference type="InterPro" id="IPR000674">
    <property type="entry name" value="Ald_Oxase/Xan_DH_a/b"/>
</dbReference>
<name>A0ABS2GGU7_9FIRM</name>
<dbReference type="InterPro" id="IPR037165">
    <property type="entry name" value="AldOxase/xan_DH_Mopterin-bd_sf"/>
</dbReference>
<dbReference type="PANTHER" id="PTHR11908:SF132">
    <property type="entry name" value="ALDEHYDE OXIDASE 1-RELATED"/>
    <property type="match status" value="1"/>
</dbReference>
<evidence type="ECO:0000313" key="5">
    <source>
        <dbReference type="Proteomes" id="UP000707138"/>
    </source>
</evidence>
<dbReference type="Pfam" id="PF01315">
    <property type="entry name" value="Ald_Xan_dh_C"/>
    <property type="match status" value="1"/>
</dbReference>
<dbReference type="Gene3D" id="3.30.365.10">
    <property type="entry name" value="Aldehyde oxidase/xanthine dehydrogenase, molybdopterin binding domain"/>
    <property type="match status" value="4"/>
</dbReference>